<keyword evidence="2" id="KW-1185">Reference proteome</keyword>
<organism evidence="1 2">
    <name type="scientific">Cherax quadricarinatus</name>
    <name type="common">Australian red claw crayfish</name>
    <dbReference type="NCBI Taxonomy" id="27406"/>
    <lineage>
        <taxon>Eukaryota</taxon>
        <taxon>Metazoa</taxon>
        <taxon>Ecdysozoa</taxon>
        <taxon>Arthropoda</taxon>
        <taxon>Crustacea</taxon>
        <taxon>Multicrustacea</taxon>
        <taxon>Malacostraca</taxon>
        <taxon>Eumalacostraca</taxon>
        <taxon>Eucarida</taxon>
        <taxon>Decapoda</taxon>
        <taxon>Pleocyemata</taxon>
        <taxon>Astacidea</taxon>
        <taxon>Parastacoidea</taxon>
        <taxon>Parastacidae</taxon>
        <taxon>Cherax</taxon>
    </lineage>
</organism>
<dbReference type="AlphaFoldDB" id="A0AAW0WD52"/>
<comment type="caution">
    <text evidence="1">The sequence shown here is derived from an EMBL/GenBank/DDBJ whole genome shotgun (WGS) entry which is preliminary data.</text>
</comment>
<sequence length="114" mass="13618">METEMRKNVVGHHQQKNGQRLEEVNSVYESSDNRLKIHEHFSININYCSPSMINSSRQRSWQFYRNNNTMLQIYEEAHHKQVCMLEQSLHRFALPSTVIEDYSIEKFFVLGLNK</sequence>
<accession>A0AAW0WD52</accession>
<dbReference type="EMBL" id="JARKIK010000084">
    <property type="protein sequence ID" value="KAK8724911.1"/>
    <property type="molecule type" value="Genomic_DNA"/>
</dbReference>
<gene>
    <name evidence="1" type="ORF">OTU49_010972</name>
</gene>
<evidence type="ECO:0000313" key="1">
    <source>
        <dbReference type="EMBL" id="KAK8724911.1"/>
    </source>
</evidence>
<protein>
    <submittedName>
        <fullName evidence="1">Uncharacterized protein</fullName>
    </submittedName>
</protein>
<reference evidence="1 2" key="1">
    <citation type="journal article" date="2024" name="BMC Genomics">
        <title>Genome assembly of redclaw crayfish (Cherax quadricarinatus) provides insights into its immune adaptation and hypoxia tolerance.</title>
        <authorList>
            <person name="Liu Z."/>
            <person name="Zheng J."/>
            <person name="Li H."/>
            <person name="Fang K."/>
            <person name="Wang S."/>
            <person name="He J."/>
            <person name="Zhou D."/>
            <person name="Weng S."/>
            <person name="Chi M."/>
            <person name="Gu Z."/>
            <person name="He J."/>
            <person name="Li F."/>
            <person name="Wang M."/>
        </authorList>
    </citation>
    <scope>NUCLEOTIDE SEQUENCE [LARGE SCALE GENOMIC DNA]</scope>
    <source>
        <strain evidence="1">ZL_2023a</strain>
    </source>
</reference>
<dbReference type="Proteomes" id="UP001445076">
    <property type="component" value="Unassembled WGS sequence"/>
</dbReference>
<name>A0AAW0WD52_CHEQU</name>
<proteinExistence type="predicted"/>
<evidence type="ECO:0000313" key="2">
    <source>
        <dbReference type="Proteomes" id="UP001445076"/>
    </source>
</evidence>